<accession>A0ABY6DD08</accession>
<keyword evidence="1" id="KW-1133">Transmembrane helix</keyword>
<feature type="transmembrane region" description="Helical" evidence="1">
    <location>
        <begin position="20"/>
        <end position="39"/>
    </location>
</feature>
<evidence type="ECO:0000259" key="2">
    <source>
        <dbReference type="Pfam" id="PF05232"/>
    </source>
</evidence>
<feature type="transmembrane region" description="Helical" evidence="1">
    <location>
        <begin position="117"/>
        <end position="138"/>
    </location>
</feature>
<dbReference type="NCBIfam" id="NF033664">
    <property type="entry name" value="PACE_transport"/>
    <property type="match status" value="1"/>
</dbReference>
<dbReference type="Proteomes" id="UP001064087">
    <property type="component" value="Chromosome"/>
</dbReference>
<feature type="transmembrane region" description="Helical" evidence="1">
    <location>
        <begin position="45"/>
        <end position="66"/>
    </location>
</feature>
<dbReference type="InterPro" id="IPR007896">
    <property type="entry name" value="BTP_bacteria"/>
</dbReference>
<organism evidence="3 4">
    <name type="scientific">Roseovarius pelagicus</name>
    <dbReference type="NCBI Taxonomy" id="2980108"/>
    <lineage>
        <taxon>Bacteria</taxon>
        <taxon>Pseudomonadati</taxon>
        <taxon>Pseudomonadota</taxon>
        <taxon>Alphaproteobacteria</taxon>
        <taxon>Rhodobacterales</taxon>
        <taxon>Roseobacteraceae</taxon>
        <taxon>Roseovarius</taxon>
    </lineage>
</organism>
<dbReference type="InterPro" id="IPR058208">
    <property type="entry name" value="PACE"/>
</dbReference>
<keyword evidence="1" id="KW-0472">Membrane</keyword>
<protein>
    <submittedName>
        <fullName evidence="3">PACE efflux transporter</fullName>
    </submittedName>
</protein>
<evidence type="ECO:0000256" key="1">
    <source>
        <dbReference type="SAM" id="Phobius"/>
    </source>
</evidence>
<keyword evidence="1" id="KW-0812">Transmembrane</keyword>
<evidence type="ECO:0000313" key="3">
    <source>
        <dbReference type="EMBL" id="UXX84031.1"/>
    </source>
</evidence>
<name>A0ABY6DD08_9RHOB</name>
<dbReference type="Pfam" id="PF05232">
    <property type="entry name" value="BTP"/>
    <property type="match status" value="2"/>
</dbReference>
<feature type="domain" description="Chlorhexidine efflux transporter" evidence="2">
    <location>
        <begin position="81"/>
        <end position="143"/>
    </location>
</feature>
<dbReference type="EMBL" id="CP106738">
    <property type="protein sequence ID" value="UXX84031.1"/>
    <property type="molecule type" value="Genomic_DNA"/>
</dbReference>
<feature type="domain" description="Chlorhexidine efflux transporter" evidence="2">
    <location>
        <begin position="10"/>
        <end position="72"/>
    </location>
</feature>
<keyword evidence="4" id="KW-1185">Reference proteome</keyword>
<evidence type="ECO:0000313" key="4">
    <source>
        <dbReference type="Proteomes" id="UP001064087"/>
    </source>
</evidence>
<feature type="transmembrane region" description="Helical" evidence="1">
    <location>
        <begin position="87"/>
        <end position="111"/>
    </location>
</feature>
<gene>
    <name evidence="3" type="ORF">N7U68_05080</name>
</gene>
<proteinExistence type="predicted"/>
<dbReference type="RefSeq" id="WP_263048445.1">
    <property type="nucleotide sequence ID" value="NZ_CP106738.1"/>
</dbReference>
<reference evidence="3" key="1">
    <citation type="submission" date="2022-10" db="EMBL/GenBank/DDBJ databases">
        <title>Roseovarius pelagicus sp. nov., isolated from Arctic seawater.</title>
        <authorList>
            <person name="Hong Y.W."/>
            <person name="Hwang C.Y."/>
        </authorList>
    </citation>
    <scope>NUCLEOTIDE SEQUENCE</scope>
    <source>
        <strain evidence="3">HL-MP18</strain>
    </source>
</reference>
<sequence length="152" mass="17047">MDIMEKAILRSGRDRLRYTVIFELLLMAMLIPAGAVFFDKPMMDIGVLGAMLSVKAMLLNLVYNWAFDQLDARAGRVSSARSHWGRILHALGFEVSLTITSLPIYVLWLQVSVVDALMADIVITSFVVGYTYVFTLIYDKAFPLVGPRAIRT</sequence>